<feature type="compositionally biased region" description="Basic residues" evidence="10">
    <location>
        <begin position="105"/>
        <end position="120"/>
    </location>
</feature>
<feature type="compositionally biased region" description="Basic residues" evidence="10">
    <location>
        <begin position="159"/>
        <end position="174"/>
    </location>
</feature>
<keyword evidence="4" id="KW-0863">Zinc-finger</keyword>
<feature type="compositionally biased region" description="Basic residues" evidence="10">
    <location>
        <begin position="412"/>
        <end position="423"/>
    </location>
</feature>
<evidence type="ECO:0000313" key="13">
    <source>
        <dbReference type="Proteomes" id="UP000323386"/>
    </source>
</evidence>
<feature type="compositionally biased region" description="Acidic residues" evidence="10">
    <location>
        <begin position="375"/>
        <end position="389"/>
    </location>
</feature>
<evidence type="ECO:0000256" key="1">
    <source>
        <dbReference type="ARBA" id="ARBA00004604"/>
    </source>
</evidence>
<dbReference type="PANTHER" id="PTHR31576">
    <property type="entry name" value="TATA BOX-BINDING PROTEIN-ASSOCIATED FACTOR RNA POLYMERASE I SUBUNIT B"/>
    <property type="match status" value="1"/>
</dbReference>
<name>A0A5C3F6J9_9BASI</name>
<dbReference type="PANTHER" id="PTHR31576:SF2">
    <property type="entry name" value="TATA BOX-BINDING PROTEIN-ASSOCIATED FACTOR RNA POLYMERASE I SUBUNIT B"/>
    <property type="match status" value="1"/>
</dbReference>
<feature type="compositionally biased region" description="Basic residues" evidence="10">
    <location>
        <begin position="457"/>
        <end position="468"/>
    </location>
</feature>
<evidence type="ECO:0000256" key="6">
    <source>
        <dbReference type="ARBA" id="ARBA00023015"/>
    </source>
</evidence>
<keyword evidence="9" id="KW-0539">Nucleus</keyword>
<keyword evidence="8" id="KW-0804">Transcription</keyword>
<evidence type="ECO:0000256" key="9">
    <source>
        <dbReference type="ARBA" id="ARBA00023242"/>
    </source>
</evidence>
<keyword evidence="6" id="KW-0805">Transcription regulation</keyword>
<dbReference type="GO" id="GO:0070860">
    <property type="term" value="C:RNA polymerase I core factor complex"/>
    <property type="evidence" value="ECO:0007669"/>
    <property type="project" value="InterPro"/>
</dbReference>
<evidence type="ECO:0000256" key="7">
    <source>
        <dbReference type="ARBA" id="ARBA00023125"/>
    </source>
</evidence>
<gene>
    <name evidence="12" type="ORF">PSFLO_05261</name>
</gene>
<evidence type="ECO:0000256" key="4">
    <source>
        <dbReference type="ARBA" id="ARBA00022771"/>
    </source>
</evidence>
<protein>
    <recommendedName>
        <fullName evidence="11">Rrn7/TAF1B C-terminal cyclin domain-containing protein</fullName>
    </recommendedName>
</protein>
<dbReference type="OrthoDB" id="428577at2759"/>
<keyword evidence="7" id="KW-0238">DNA-binding</keyword>
<evidence type="ECO:0000256" key="10">
    <source>
        <dbReference type="SAM" id="MobiDB-lite"/>
    </source>
</evidence>
<dbReference type="GO" id="GO:0042790">
    <property type="term" value="P:nucleolar large rRNA transcription by RNA polymerase I"/>
    <property type="evidence" value="ECO:0007669"/>
    <property type="project" value="TreeGrafter"/>
</dbReference>
<keyword evidence="5" id="KW-0862">Zinc</keyword>
<evidence type="ECO:0000256" key="8">
    <source>
        <dbReference type="ARBA" id="ARBA00023163"/>
    </source>
</evidence>
<feature type="region of interest" description="Disordered" evidence="10">
    <location>
        <begin position="808"/>
        <end position="831"/>
    </location>
</feature>
<feature type="compositionally biased region" description="Basic residues" evidence="10">
    <location>
        <begin position="297"/>
        <end position="308"/>
    </location>
</feature>
<feature type="domain" description="Rrn7/TAF1B C-terminal cyclin" evidence="11">
    <location>
        <begin position="550"/>
        <end position="768"/>
    </location>
</feature>
<accession>A0A5C3F6J9</accession>
<keyword evidence="3" id="KW-0479">Metal-binding</keyword>
<feature type="compositionally biased region" description="Acidic residues" evidence="10">
    <location>
        <begin position="129"/>
        <end position="144"/>
    </location>
</feature>
<feature type="region of interest" description="Disordered" evidence="10">
    <location>
        <begin position="99"/>
        <end position="187"/>
    </location>
</feature>
<feature type="compositionally biased region" description="Basic and acidic residues" evidence="10">
    <location>
        <begin position="349"/>
        <end position="361"/>
    </location>
</feature>
<comment type="subcellular location">
    <subcellularLocation>
        <location evidence="1">Nucleus</location>
        <location evidence="1">Nucleolus</location>
    </subcellularLocation>
</comment>
<dbReference type="InterPro" id="IPR048538">
    <property type="entry name" value="Rrn7_cyclin_C"/>
</dbReference>
<evidence type="ECO:0000313" key="12">
    <source>
        <dbReference type="EMBL" id="SPO39780.1"/>
    </source>
</evidence>
<feature type="region of interest" description="Disordered" evidence="10">
    <location>
        <begin position="297"/>
        <end position="474"/>
    </location>
</feature>
<feature type="compositionally biased region" description="Low complexity" evidence="10">
    <location>
        <begin position="694"/>
        <end position="705"/>
    </location>
</feature>
<dbReference type="AlphaFoldDB" id="A0A5C3F6J9"/>
<feature type="compositionally biased region" description="Low complexity" evidence="10">
    <location>
        <begin position="809"/>
        <end position="818"/>
    </location>
</feature>
<evidence type="ECO:0000256" key="2">
    <source>
        <dbReference type="ARBA" id="ARBA00006899"/>
    </source>
</evidence>
<evidence type="ECO:0000256" key="3">
    <source>
        <dbReference type="ARBA" id="ARBA00022723"/>
    </source>
</evidence>
<evidence type="ECO:0000256" key="5">
    <source>
        <dbReference type="ARBA" id="ARBA00022833"/>
    </source>
</evidence>
<dbReference type="EMBL" id="OOIP01000016">
    <property type="protein sequence ID" value="SPO39780.1"/>
    <property type="molecule type" value="Genomic_DNA"/>
</dbReference>
<feature type="compositionally biased region" description="Low complexity" evidence="10">
    <location>
        <begin position="446"/>
        <end position="456"/>
    </location>
</feature>
<feature type="compositionally biased region" description="Basic and acidic residues" evidence="10">
    <location>
        <begin position="390"/>
        <end position="401"/>
    </location>
</feature>
<sequence length="857" mass="94832">MSSRGFGATPSGSGLRSLSQPVPINPPSSSPSLARSARIPQPIFSASQPTPATPARANRPTCFECGTHRMRVRRGQLICKYGHVQHNFRIEHAFDDEFEESQRTTARRKMTRAKRKRTFTSRRTGAVSELEDDDDEEDDDDDETAHDLSYLDASDGQHGRKRSRSRSRRSRSRGRSTAYRAGTGTDAKMQGRFKRLQCLQLILRMQLHQLNHHFGGNLPPETETVARELWALLVASLPVSEFPPEPLVAATFDYRATHDIDDDRDHIRTDRGTEPIYDVRHDFELEDRLAERDRRKRIEAKRQQRKRKGAFEPESDAQTSGTEGFTDDDHAPGDLQDPEDMLASLDPVFAKERRDKRRREGSQGAQGDGMRSDSDQDDDDDDEDEYDGDGDGHGHGEDDAGRQGSQTSSRRSGWRRKQGRRRLAPIYKPRSAETTDAESEWSEGYRSAGASSTASRRQARQTGSRRLHPGGSGIGEKRRLMKFASLPSTLAILYLTLSKLQIPILWGDLTELAASYRLTFLEAVQRLPPDLVLLLNADDVRYGKLDVSSVPAISSLNVHAAKLATLLHVNFGITFEEPSGAVMLWRLVDGMGLPPTIYCAAKRLLSFVGVQLHITPAAAAAGEESGAAVVGEGPAKRGRPSRRTRSMEQRYPVPREFIMMAVVLVLVKMRYGMDGQGRYEDVVYPAVEFGASEDGQQQGDTTTTGGEAGPSLGFVSGLPTLRRWVTALRETSEAKRHDAASTHEVYRAVEPLDMTPGEVDGYLSFLETNLILPNPLALYNWRRTAERDDLLSFGRAMDLSSSLAGQFDSVSSSASSPRPGGGGGLTTDPSGTVAVESHRIYMDILDHANALTRSSND</sequence>
<comment type="similarity">
    <text evidence="2">Belongs to the RRN7/TAF1B family.</text>
</comment>
<dbReference type="GO" id="GO:0008270">
    <property type="term" value="F:zinc ion binding"/>
    <property type="evidence" value="ECO:0007669"/>
    <property type="project" value="UniProtKB-KW"/>
</dbReference>
<dbReference type="Proteomes" id="UP000323386">
    <property type="component" value="Unassembled WGS sequence"/>
</dbReference>
<proteinExistence type="inferred from homology"/>
<dbReference type="InterPro" id="IPR033599">
    <property type="entry name" value="TAF1B/Rrn7"/>
</dbReference>
<dbReference type="Pfam" id="PF20645">
    <property type="entry name" value="Rrn7_cyclin_C"/>
    <property type="match status" value="1"/>
</dbReference>
<feature type="region of interest" description="Disordered" evidence="10">
    <location>
        <begin position="1"/>
        <end position="39"/>
    </location>
</feature>
<organism evidence="12 13">
    <name type="scientific">Pseudozyma flocculosa</name>
    <dbReference type="NCBI Taxonomy" id="84751"/>
    <lineage>
        <taxon>Eukaryota</taxon>
        <taxon>Fungi</taxon>
        <taxon>Dikarya</taxon>
        <taxon>Basidiomycota</taxon>
        <taxon>Ustilaginomycotina</taxon>
        <taxon>Ustilaginomycetes</taxon>
        <taxon>Ustilaginales</taxon>
        <taxon>Ustilaginaceae</taxon>
        <taxon>Pseudozyma</taxon>
    </lineage>
</organism>
<reference evidence="12 13" key="1">
    <citation type="submission" date="2018-03" db="EMBL/GenBank/DDBJ databases">
        <authorList>
            <person name="Guldener U."/>
        </authorList>
    </citation>
    <scope>NUCLEOTIDE SEQUENCE [LARGE SCALE GENOMIC DNA]</scope>
    <source>
        <strain evidence="12 13">DAOM196992</strain>
    </source>
</reference>
<feature type="compositionally biased region" description="Low complexity" evidence="10">
    <location>
        <begin position="402"/>
        <end position="411"/>
    </location>
</feature>
<dbReference type="GO" id="GO:0001164">
    <property type="term" value="F:RNA polymerase I core promoter sequence-specific DNA binding"/>
    <property type="evidence" value="ECO:0007669"/>
    <property type="project" value="InterPro"/>
</dbReference>
<evidence type="ECO:0000259" key="11">
    <source>
        <dbReference type="Pfam" id="PF20645"/>
    </source>
</evidence>
<feature type="region of interest" description="Disordered" evidence="10">
    <location>
        <begin position="691"/>
        <end position="712"/>
    </location>
</feature>
<keyword evidence="13" id="KW-1185">Reference proteome</keyword>